<dbReference type="RefSeq" id="WP_127938313.1">
    <property type="nucleotide sequence ID" value="NZ_SAUN01000001.1"/>
</dbReference>
<organism evidence="3 4">
    <name type="scientific">Nonomuraea polychroma</name>
    <dbReference type="NCBI Taxonomy" id="46176"/>
    <lineage>
        <taxon>Bacteria</taxon>
        <taxon>Bacillati</taxon>
        <taxon>Actinomycetota</taxon>
        <taxon>Actinomycetes</taxon>
        <taxon>Streptosporangiales</taxon>
        <taxon>Streptosporangiaceae</taxon>
        <taxon>Nonomuraea</taxon>
    </lineage>
</organism>
<dbReference type="SUPFAM" id="SSF46785">
    <property type="entry name" value="Winged helix' DNA-binding domain"/>
    <property type="match status" value="1"/>
</dbReference>
<protein>
    <submittedName>
        <fullName evidence="3">DNA-binding MarR family transcriptional regulator</fullName>
    </submittedName>
</protein>
<dbReference type="InterPro" id="IPR039422">
    <property type="entry name" value="MarR/SlyA-like"/>
</dbReference>
<dbReference type="SMART" id="SM00347">
    <property type="entry name" value="HTH_MARR"/>
    <property type="match status" value="1"/>
</dbReference>
<dbReference type="PANTHER" id="PTHR33164">
    <property type="entry name" value="TRANSCRIPTIONAL REGULATOR, MARR FAMILY"/>
    <property type="match status" value="1"/>
</dbReference>
<evidence type="ECO:0000313" key="4">
    <source>
        <dbReference type="Proteomes" id="UP000284824"/>
    </source>
</evidence>
<dbReference type="InterPro" id="IPR000835">
    <property type="entry name" value="HTH_MarR-typ"/>
</dbReference>
<dbReference type="GO" id="GO:0006950">
    <property type="term" value="P:response to stress"/>
    <property type="evidence" value="ECO:0007669"/>
    <property type="project" value="TreeGrafter"/>
</dbReference>
<feature type="region of interest" description="Disordered" evidence="1">
    <location>
        <begin position="178"/>
        <end position="198"/>
    </location>
</feature>
<dbReference type="AlphaFoldDB" id="A0A438MKQ8"/>
<evidence type="ECO:0000259" key="2">
    <source>
        <dbReference type="PROSITE" id="PS50995"/>
    </source>
</evidence>
<keyword evidence="3" id="KW-0238">DNA-binding</keyword>
<proteinExistence type="predicted"/>
<gene>
    <name evidence="3" type="ORF">EDD27_9160</name>
</gene>
<feature type="domain" description="HTH marR-type" evidence="2">
    <location>
        <begin position="1"/>
        <end position="145"/>
    </location>
</feature>
<dbReference type="PANTHER" id="PTHR33164:SF99">
    <property type="entry name" value="MARR FAMILY REGULATORY PROTEIN"/>
    <property type="match status" value="1"/>
</dbReference>
<accession>A0A438MKQ8</accession>
<comment type="caution">
    <text evidence="3">The sequence shown here is derived from an EMBL/GenBank/DDBJ whole genome shotgun (WGS) entry which is preliminary data.</text>
</comment>
<dbReference type="InterPro" id="IPR036390">
    <property type="entry name" value="WH_DNA-bd_sf"/>
</dbReference>
<dbReference type="Gene3D" id="1.10.10.10">
    <property type="entry name" value="Winged helix-like DNA-binding domain superfamily/Winged helix DNA-binding domain"/>
    <property type="match status" value="1"/>
</dbReference>
<dbReference type="OrthoDB" id="3177763at2"/>
<dbReference type="EMBL" id="SAUN01000001">
    <property type="protein sequence ID" value="RVX46288.1"/>
    <property type="molecule type" value="Genomic_DNA"/>
</dbReference>
<dbReference type="Proteomes" id="UP000284824">
    <property type="component" value="Unassembled WGS sequence"/>
</dbReference>
<dbReference type="PRINTS" id="PR00598">
    <property type="entry name" value="HTHMARR"/>
</dbReference>
<name>A0A438MKQ8_9ACTN</name>
<dbReference type="Pfam" id="PF12802">
    <property type="entry name" value="MarR_2"/>
    <property type="match status" value="1"/>
</dbReference>
<reference evidence="3 4" key="1">
    <citation type="submission" date="2019-01" db="EMBL/GenBank/DDBJ databases">
        <title>Sequencing the genomes of 1000 actinobacteria strains.</title>
        <authorList>
            <person name="Klenk H.-P."/>
        </authorList>
    </citation>
    <scope>NUCLEOTIDE SEQUENCE [LARGE SCALE GENOMIC DNA]</scope>
    <source>
        <strain evidence="3 4">DSM 43925</strain>
    </source>
</reference>
<evidence type="ECO:0000313" key="3">
    <source>
        <dbReference type="EMBL" id="RVX46288.1"/>
    </source>
</evidence>
<dbReference type="PROSITE" id="PS50995">
    <property type="entry name" value="HTH_MARR_2"/>
    <property type="match status" value="1"/>
</dbReference>
<dbReference type="InterPro" id="IPR036388">
    <property type="entry name" value="WH-like_DNA-bd_sf"/>
</dbReference>
<dbReference type="GO" id="GO:0003677">
    <property type="term" value="F:DNA binding"/>
    <property type="evidence" value="ECO:0007669"/>
    <property type="project" value="UniProtKB-KW"/>
</dbReference>
<sequence>MSVKNFDDPRLTAVGLLAEVHAGLMGRFQPALAAARLSEIDFETVLRLARSPGERLRMSDLAAQTGLSTSGVTRVVDRLEREGVVTRQACPTDRRASYTVLTDAGRERLESILPQHLQDIDDTYTSLLDPEELEAFLATLRKIRDVVRPCATAGAGEAGVETCVEALKAARPEERARIPAPAPAELEVTVDSASSSSV</sequence>
<keyword evidence="4" id="KW-1185">Reference proteome</keyword>
<dbReference type="GO" id="GO:0003700">
    <property type="term" value="F:DNA-binding transcription factor activity"/>
    <property type="evidence" value="ECO:0007669"/>
    <property type="project" value="InterPro"/>
</dbReference>
<evidence type="ECO:0000256" key="1">
    <source>
        <dbReference type="SAM" id="MobiDB-lite"/>
    </source>
</evidence>